<evidence type="ECO:0000256" key="1">
    <source>
        <dbReference type="SAM" id="MobiDB-lite"/>
    </source>
</evidence>
<gene>
    <name evidence="2" type="ordered locus">RHA1_ro08717</name>
</gene>
<dbReference type="AlphaFoldDB" id="Q0RY75"/>
<evidence type="ECO:0000313" key="2">
    <source>
        <dbReference type="EMBL" id="ABG99761.1"/>
    </source>
</evidence>
<dbReference type="Proteomes" id="UP000008710">
    <property type="component" value="Plasmid pRHL1"/>
</dbReference>
<feature type="region of interest" description="Disordered" evidence="1">
    <location>
        <begin position="74"/>
        <end position="100"/>
    </location>
</feature>
<dbReference type="HOGENOM" id="CLU_2059577_0_0_11"/>
<geneLocation type="plasmid" evidence="2 3">
    <name>pRHL1</name>
</geneLocation>
<proteinExistence type="predicted"/>
<dbReference type="KEGG" id="rha:RHA1_ro08717"/>
<reference evidence="3" key="1">
    <citation type="journal article" date="2006" name="Proc. Natl. Acad. Sci. U.S.A.">
        <title>The complete genome of Rhodococcus sp. RHA1 provides insights into a catabolic powerhouse.</title>
        <authorList>
            <person name="McLeod M.P."/>
            <person name="Warren R.L."/>
            <person name="Hsiao W.W.L."/>
            <person name="Araki N."/>
            <person name="Myhre M."/>
            <person name="Fernandes C."/>
            <person name="Miyazawa D."/>
            <person name="Wong W."/>
            <person name="Lillquist A.L."/>
            <person name="Wang D."/>
            <person name="Dosanjh M."/>
            <person name="Hara H."/>
            <person name="Petrescu A."/>
            <person name="Morin R.D."/>
            <person name="Yang G."/>
            <person name="Stott J.M."/>
            <person name="Schein J.E."/>
            <person name="Shin H."/>
            <person name="Smailus D."/>
            <person name="Siddiqui A.S."/>
            <person name="Marra M.A."/>
            <person name="Jones S.J.M."/>
            <person name="Holt R."/>
            <person name="Brinkman F.S.L."/>
            <person name="Miyauchi K."/>
            <person name="Fukuda M."/>
            <person name="Davies J.E."/>
            <person name="Mohn W.W."/>
            <person name="Eltis L.D."/>
        </authorList>
    </citation>
    <scope>NUCLEOTIDE SEQUENCE [LARGE SCALE GENOMIC DNA]</scope>
    <source>
        <strain evidence="3">RHA1</strain>
    </source>
</reference>
<feature type="region of interest" description="Disordered" evidence="1">
    <location>
        <begin position="1"/>
        <end position="24"/>
    </location>
</feature>
<protein>
    <submittedName>
        <fullName evidence="2">Uncharacterized protein</fullName>
    </submittedName>
</protein>
<evidence type="ECO:0000313" key="3">
    <source>
        <dbReference type="Proteomes" id="UP000008710"/>
    </source>
</evidence>
<dbReference type="EMBL" id="CP000432">
    <property type="protein sequence ID" value="ABG99761.1"/>
    <property type="molecule type" value="Genomic_DNA"/>
</dbReference>
<feature type="compositionally biased region" description="Low complexity" evidence="1">
    <location>
        <begin position="83"/>
        <end position="96"/>
    </location>
</feature>
<accession>Q0RY75</accession>
<name>Q0RY75_RHOJR</name>
<organism evidence="2 3">
    <name type="scientific">Rhodococcus jostii (strain RHA1)</name>
    <dbReference type="NCBI Taxonomy" id="101510"/>
    <lineage>
        <taxon>Bacteria</taxon>
        <taxon>Bacillati</taxon>
        <taxon>Actinomycetota</taxon>
        <taxon>Actinomycetes</taxon>
        <taxon>Mycobacteriales</taxon>
        <taxon>Nocardiaceae</taxon>
        <taxon>Rhodococcus</taxon>
    </lineage>
</organism>
<keyword evidence="2" id="KW-0614">Plasmid</keyword>
<sequence>MRDANADVLAPTAASRKYRPPRKSCGVDHIAAIGAGVGSTISSHRNTKKQVDNATRRKPNLYWLAAIGAHTAPNSVGPVDNFTRSTSEETSATPTTQVHQRGTALLDWSASHPFATRSA</sequence>